<protein>
    <submittedName>
        <fullName evidence="1">Uncharacterized protein</fullName>
    </submittedName>
</protein>
<name>A0A1I8ESM6_WUCBA</name>
<dbReference type="AlphaFoldDB" id="A0A1I8ESM6"/>
<organism evidence="1">
    <name type="scientific">Wuchereria bancrofti</name>
    <dbReference type="NCBI Taxonomy" id="6293"/>
    <lineage>
        <taxon>Eukaryota</taxon>
        <taxon>Metazoa</taxon>
        <taxon>Ecdysozoa</taxon>
        <taxon>Nematoda</taxon>
        <taxon>Chromadorea</taxon>
        <taxon>Rhabditida</taxon>
        <taxon>Spirurina</taxon>
        <taxon>Spiruromorpha</taxon>
        <taxon>Filarioidea</taxon>
        <taxon>Onchocercidae</taxon>
        <taxon>Wuchereria</taxon>
    </lineage>
</organism>
<accession>A0A1I8ESM6</accession>
<proteinExistence type="predicted"/>
<sequence>MTKKPTYKKKKSKKIHYTYGNWSNPPKLQFMKAQWKYPIIMSPGYGSSVTLKIINGAEIGSIDTDIVVTAIAMTLISEGTVVNCVFLGMQNGVIRIFMWTMKFVRDIIDYRFLEPIVSISFLNRCTRLFVNLSSGRDFKYVSRRLVSELIFGKVSSQSHADIKIMKCYKKFPRQAVKESKAFMILTFADYLYIGIVNVADNESNLAEIEEMLLEKKI</sequence>
<dbReference type="STRING" id="6293.A0A1I8ESM6"/>
<evidence type="ECO:0000313" key="1">
    <source>
        <dbReference type="WBParaSite" id="maker-PairedContig_4609-snap-gene-0.21-mRNA-1"/>
    </source>
</evidence>
<reference evidence="1" key="1">
    <citation type="submission" date="2016-11" db="UniProtKB">
        <authorList>
            <consortium name="WormBaseParasite"/>
        </authorList>
    </citation>
    <scope>IDENTIFICATION</scope>
    <source>
        <strain evidence="1">pt0022</strain>
    </source>
</reference>
<dbReference type="WBParaSite" id="maker-PairedContig_4609-snap-gene-0.21-mRNA-1">
    <property type="protein sequence ID" value="maker-PairedContig_4609-snap-gene-0.21-mRNA-1"/>
    <property type="gene ID" value="maker-PairedContig_4609-snap-gene-0.21"/>
</dbReference>